<evidence type="ECO:0000259" key="1">
    <source>
        <dbReference type="Pfam" id="PF03372"/>
    </source>
</evidence>
<dbReference type="Pfam" id="PF03372">
    <property type="entry name" value="Exo_endo_phos"/>
    <property type="match status" value="1"/>
</dbReference>
<reference evidence="2 3" key="1">
    <citation type="submission" date="2018-03" db="EMBL/GenBank/DDBJ databases">
        <title>The draft genome of Sphingosinicella sp. GL-C-18.</title>
        <authorList>
            <person name="Liu L."/>
            <person name="Li L."/>
            <person name="Liang L."/>
            <person name="Zhang X."/>
            <person name="Wang T."/>
        </authorList>
    </citation>
    <scope>NUCLEOTIDE SEQUENCE [LARGE SCALE GENOMIC DNA]</scope>
    <source>
        <strain evidence="2 3">GL-C-18</strain>
    </source>
</reference>
<keyword evidence="2" id="KW-0540">Nuclease</keyword>
<dbReference type="InterPro" id="IPR051916">
    <property type="entry name" value="GPI-anchor_lipid_remodeler"/>
</dbReference>
<keyword evidence="3" id="KW-1185">Reference proteome</keyword>
<dbReference type="InterPro" id="IPR036691">
    <property type="entry name" value="Endo/exonu/phosph_ase_sf"/>
</dbReference>
<dbReference type="InterPro" id="IPR005135">
    <property type="entry name" value="Endo/exonuclease/phosphatase"/>
</dbReference>
<proteinExistence type="predicted"/>
<organism evidence="2 3">
    <name type="scientific">Allosphingosinicella deserti</name>
    <dbReference type="NCBI Taxonomy" id="2116704"/>
    <lineage>
        <taxon>Bacteria</taxon>
        <taxon>Pseudomonadati</taxon>
        <taxon>Pseudomonadota</taxon>
        <taxon>Alphaproteobacteria</taxon>
        <taxon>Sphingomonadales</taxon>
        <taxon>Sphingomonadaceae</taxon>
        <taxon>Allosphingosinicella</taxon>
    </lineage>
</organism>
<dbReference type="Gene3D" id="3.60.10.10">
    <property type="entry name" value="Endonuclease/exonuclease/phosphatase"/>
    <property type="match status" value="1"/>
</dbReference>
<accession>A0A2P7QP30</accession>
<feature type="domain" description="Endonuclease/exonuclease/phosphatase" evidence="1">
    <location>
        <begin position="5"/>
        <end position="221"/>
    </location>
</feature>
<keyword evidence="2" id="KW-0378">Hydrolase</keyword>
<dbReference type="GO" id="GO:0006506">
    <property type="term" value="P:GPI anchor biosynthetic process"/>
    <property type="evidence" value="ECO:0007669"/>
    <property type="project" value="TreeGrafter"/>
</dbReference>
<dbReference type="GO" id="GO:0016020">
    <property type="term" value="C:membrane"/>
    <property type="evidence" value="ECO:0007669"/>
    <property type="project" value="GOC"/>
</dbReference>
<sequence length="273" mass="30259">MIRVASYNMRKAIGTDRRRRPERTIDVLNELDADVIALQEADRRFGARASAIPFHLLDEHSDYKPVMFEARAGSMGWHGNALLVKKGVEIVDKTMLHLPSLEPRGAVLAEIRLGSESLRVVGMHLDLSGLWRRRQAHAILEHIHAREGAMPTVLMGDLNEWSRQGGCLRDFAQHCRFADTGRSFHARRPVAQLDRIMVTGGLDISACGVHDSATSRKASDHLPVWATLTVGAHAAEDGVSRGPARIGAFKRLLSSARKHQQALASARVPRSRR</sequence>
<dbReference type="OrthoDB" id="9813425at2"/>
<protein>
    <submittedName>
        <fullName evidence="2">Endonuclease</fullName>
    </submittedName>
</protein>
<dbReference type="PANTHER" id="PTHR14859:SF15">
    <property type="entry name" value="ENDONUCLEASE_EXONUCLEASE_PHOSPHATASE DOMAIN-CONTAINING PROTEIN"/>
    <property type="match status" value="1"/>
</dbReference>
<keyword evidence="2" id="KW-0255">Endonuclease</keyword>
<dbReference type="EMBL" id="PXYI01000004">
    <property type="protein sequence ID" value="PSJ39710.1"/>
    <property type="molecule type" value="Genomic_DNA"/>
</dbReference>
<dbReference type="Proteomes" id="UP000241167">
    <property type="component" value="Unassembled WGS sequence"/>
</dbReference>
<dbReference type="PANTHER" id="PTHR14859">
    <property type="entry name" value="CALCOFLUOR WHITE HYPERSENSITIVE PROTEIN PRECURSOR"/>
    <property type="match status" value="1"/>
</dbReference>
<dbReference type="AlphaFoldDB" id="A0A2P7QP30"/>
<gene>
    <name evidence="2" type="ORF">C7I55_14080</name>
</gene>
<evidence type="ECO:0000313" key="3">
    <source>
        <dbReference type="Proteomes" id="UP000241167"/>
    </source>
</evidence>
<dbReference type="SUPFAM" id="SSF56219">
    <property type="entry name" value="DNase I-like"/>
    <property type="match status" value="1"/>
</dbReference>
<comment type="caution">
    <text evidence="2">The sequence shown here is derived from an EMBL/GenBank/DDBJ whole genome shotgun (WGS) entry which is preliminary data.</text>
</comment>
<dbReference type="GO" id="GO:0004519">
    <property type="term" value="F:endonuclease activity"/>
    <property type="evidence" value="ECO:0007669"/>
    <property type="project" value="UniProtKB-KW"/>
</dbReference>
<name>A0A2P7QP30_9SPHN</name>
<evidence type="ECO:0000313" key="2">
    <source>
        <dbReference type="EMBL" id="PSJ39710.1"/>
    </source>
</evidence>